<name>A0A0G3EKU8_9BACT</name>
<organism evidence="3 4">
    <name type="scientific">Kiritimatiella glycovorans</name>
    <dbReference type="NCBI Taxonomy" id="1307763"/>
    <lineage>
        <taxon>Bacteria</taxon>
        <taxon>Pseudomonadati</taxon>
        <taxon>Kiritimatiellota</taxon>
        <taxon>Kiritimatiellia</taxon>
        <taxon>Kiritimatiellales</taxon>
        <taxon>Kiritimatiellaceae</taxon>
        <taxon>Kiritimatiella</taxon>
    </lineage>
</organism>
<dbReference type="RefSeq" id="WP_052882617.1">
    <property type="nucleotide sequence ID" value="NZ_CP010904.1"/>
</dbReference>
<keyword evidence="2" id="KW-0812">Transmembrane</keyword>
<evidence type="ECO:0000313" key="3">
    <source>
        <dbReference type="EMBL" id="AKJ65380.1"/>
    </source>
</evidence>
<dbReference type="OrthoDB" id="9808527at2"/>
<keyword evidence="4" id="KW-1185">Reference proteome</keyword>
<feature type="compositionally biased region" description="Basic and acidic residues" evidence="1">
    <location>
        <begin position="116"/>
        <end position="134"/>
    </location>
</feature>
<feature type="transmembrane region" description="Helical" evidence="2">
    <location>
        <begin position="20"/>
        <end position="38"/>
    </location>
</feature>
<reference evidence="3 4" key="2">
    <citation type="journal article" date="2016" name="ISME J.">
        <title>Characterization of the first cultured representative of Verrucomicrobia subdivision 5 indicates the proposal of a novel phylum.</title>
        <authorList>
            <person name="Spring S."/>
            <person name="Bunk B."/>
            <person name="Sproer C."/>
            <person name="Schumann P."/>
            <person name="Rohde M."/>
            <person name="Tindall B.J."/>
            <person name="Klenk H.P."/>
        </authorList>
    </citation>
    <scope>NUCLEOTIDE SEQUENCE [LARGE SCALE GENOMIC DNA]</scope>
    <source>
        <strain evidence="3 4">L21-Fru-AB</strain>
    </source>
</reference>
<dbReference type="Proteomes" id="UP000035268">
    <property type="component" value="Chromosome"/>
</dbReference>
<gene>
    <name evidence="3" type="ORF">L21SP4_02151</name>
</gene>
<feature type="compositionally biased region" description="Basic residues" evidence="1">
    <location>
        <begin position="94"/>
        <end position="115"/>
    </location>
</feature>
<dbReference type="EMBL" id="CP010904">
    <property type="protein sequence ID" value="AKJ65380.1"/>
    <property type="molecule type" value="Genomic_DNA"/>
</dbReference>
<proteinExistence type="predicted"/>
<evidence type="ECO:0000313" key="4">
    <source>
        <dbReference type="Proteomes" id="UP000035268"/>
    </source>
</evidence>
<feature type="region of interest" description="Disordered" evidence="1">
    <location>
        <begin position="94"/>
        <end position="134"/>
    </location>
</feature>
<dbReference type="KEGG" id="vbl:L21SP4_02151"/>
<evidence type="ECO:0000256" key="2">
    <source>
        <dbReference type="SAM" id="Phobius"/>
    </source>
</evidence>
<keyword evidence="2" id="KW-0472">Membrane</keyword>
<dbReference type="AlphaFoldDB" id="A0A0G3EKU8"/>
<evidence type="ECO:0000256" key="1">
    <source>
        <dbReference type="SAM" id="MobiDB-lite"/>
    </source>
</evidence>
<keyword evidence="2" id="KW-1133">Transmembrane helix</keyword>
<reference evidence="4" key="1">
    <citation type="submission" date="2015-02" db="EMBL/GenBank/DDBJ databases">
        <title>Description and complete genome sequence of the first cultured representative of the subdivision 5 of the Verrucomicrobia phylum.</title>
        <authorList>
            <person name="Spring S."/>
            <person name="Bunk B."/>
            <person name="Sproer C."/>
            <person name="Klenk H.-P."/>
        </authorList>
    </citation>
    <scope>NUCLEOTIDE SEQUENCE [LARGE SCALE GENOMIC DNA]</scope>
    <source>
        <strain evidence="4">L21-Fru-AB</strain>
    </source>
</reference>
<dbReference type="STRING" id="1307763.L21SP4_02151"/>
<feature type="transmembrane region" description="Helical" evidence="2">
    <location>
        <begin position="58"/>
        <end position="79"/>
    </location>
</feature>
<sequence length="134" mass="15493">MRMNSAGSGKVAMFRLRPNYGLLLFALIVLLLGLFGYAEMQREAETGNIDAQGRARLILVITVIICGISVIVATARLWFRHLWGEADSRLFRPRKPRRSSLSHRKRPHRSRRHHRSQGERAQGRGEERVRKHEQ</sequence>
<accession>A0A0G3EKU8</accession>
<protein>
    <submittedName>
        <fullName evidence="3">Uncharacterized protein</fullName>
    </submittedName>
</protein>